<protein>
    <submittedName>
        <fullName evidence="1">Uncharacterized protein</fullName>
    </submittedName>
</protein>
<dbReference type="RefSeq" id="WP_091577365.1">
    <property type="nucleotide sequence ID" value="NZ_FLRH01000003.1"/>
</dbReference>
<dbReference type="Proteomes" id="UP000199558">
    <property type="component" value="Unassembled WGS sequence"/>
</dbReference>
<organism evidence="1 2">
    <name type="scientific">Micromonospora sediminicola</name>
    <dbReference type="NCBI Taxonomy" id="946078"/>
    <lineage>
        <taxon>Bacteria</taxon>
        <taxon>Bacillati</taxon>
        <taxon>Actinomycetota</taxon>
        <taxon>Actinomycetes</taxon>
        <taxon>Micromonosporales</taxon>
        <taxon>Micromonosporaceae</taxon>
        <taxon>Micromonospora</taxon>
    </lineage>
</organism>
<proteinExistence type="predicted"/>
<name>A0A1A9BA86_9ACTN</name>
<accession>A0A1A9BA86</accession>
<evidence type="ECO:0000313" key="2">
    <source>
        <dbReference type="Proteomes" id="UP000199558"/>
    </source>
</evidence>
<dbReference type="OrthoDB" id="3400941at2"/>
<sequence length="104" mass="10861">MVHVPSLPETDRVVLAEVLGVAGRYGTGRDRDASRREALSQVRAVCVDPWLLGVAAGTVAVGIPSGCAEPTVELLRNAGADMGVAADHEAEVRARSGESTYDMT</sequence>
<gene>
    <name evidence="1" type="ORF">GA0070622_2825</name>
</gene>
<dbReference type="EMBL" id="FLRH01000003">
    <property type="protein sequence ID" value="SBT65812.1"/>
    <property type="molecule type" value="Genomic_DNA"/>
</dbReference>
<evidence type="ECO:0000313" key="1">
    <source>
        <dbReference type="EMBL" id="SBT65812.1"/>
    </source>
</evidence>
<dbReference type="AlphaFoldDB" id="A0A1A9BA86"/>
<reference evidence="2" key="1">
    <citation type="submission" date="2016-06" db="EMBL/GenBank/DDBJ databases">
        <authorList>
            <person name="Varghese N."/>
            <person name="Submissions Spin"/>
        </authorList>
    </citation>
    <scope>NUCLEOTIDE SEQUENCE [LARGE SCALE GENOMIC DNA]</scope>
    <source>
        <strain evidence="2">DSM 45794</strain>
    </source>
</reference>
<keyword evidence="2" id="KW-1185">Reference proteome</keyword>
<dbReference type="STRING" id="946078.GA0070622_2825"/>